<protein>
    <submittedName>
        <fullName evidence="2">Uncharacterized protein</fullName>
    </submittedName>
</protein>
<dbReference type="AlphaFoldDB" id="A0AA35Y6S2"/>
<organism evidence="2 3">
    <name type="scientific">Lactuca saligna</name>
    <name type="common">Willowleaf lettuce</name>
    <dbReference type="NCBI Taxonomy" id="75948"/>
    <lineage>
        <taxon>Eukaryota</taxon>
        <taxon>Viridiplantae</taxon>
        <taxon>Streptophyta</taxon>
        <taxon>Embryophyta</taxon>
        <taxon>Tracheophyta</taxon>
        <taxon>Spermatophyta</taxon>
        <taxon>Magnoliopsida</taxon>
        <taxon>eudicotyledons</taxon>
        <taxon>Gunneridae</taxon>
        <taxon>Pentapetalae</taxon>
        <taxon>asterids</taxon>
        <taxon>campanulids</taxon>
        <taxon>Asterales</taxon>
        <taxon>Asteraceae</taxon>
        <taxon>Cichorioideae</taxon>
        <taxon>Cichorieae</taxon>
        <taxon>Lactucinae</taxon>
        <taxon>Lactuca</taxon>
    </lineage>
</organism>
<dbReference type="SUPFAM" id="SSF52058">
    <property type="entry name" value="L domain-like"/>
    <property type="match status" value="1"/>
</dbReference>
<dbReference type="EMBL" id="OX465086">
    <property type="protein sequence ID" value="CAI9262817.1"/>
    <property type="molecule type" value="Genomic_DNA"/>
</dbReference>
<dbReference type="Proteomes" id="UP001177003">
    <property type="component" value="Chromosome 0"/>
</dbReference>
<reference evidence="2" key="1">
    <citation type="submission" date="2023-04" db="EMBL/GenBank/DDBJ databases">
        <authorList>
            <person name="Vijverberg K."/>
            <person name="Xiong W."/>
            <person name="Schranz E."/>
        </authorList>
    </citation>
    <scope>NUCLEOTIDE SEQUENCE</scope>
</reference>
<name>A0AA35Y6S2_LACSI</name>
<dbReference type="GO" id="GO:0006952">
    <property type="term" value="P:defense response"/>
    <property type="evidence" value="ECO:0007669"/>
    <property type="project" value="UniProtKB-KW"/>
</dbReference>
<keyword evidence="3" id="KW-1185">Reference proteome</keyword>
<dbReference type="InterPro" id="IPR032675">
    <property type="entry name" value="LRR_dom_sf"/>
</dbReference>
<accession>A0AA35Y6S2</accession>
<dbReference type="Gene3D" id="3.80.10.10">
    <property type="entry name" value="Ribonuclease Inhibitor"/>
    <property type="match status" value="2"/>
</dbReference>
<dbReference type="PANTHER" id="PTHR36766:SF61">
    <property type="entry name" value="NB-ARC DOMAIN DISEASE RESISTANCE PROTEIN"/>
    <property type="match status" value="1"/>
</dbReference>
<proteinExistence type="predicted"/>
<sequence length="325" mass="36319">MLSWGVWSADNNGVVDAAVFPCLKELIILFCPNLVEVSLEKLPLLRVMTVKGCGHGVLTSLVHVASSLTKLILDDILGLTHEVWGGVMKYLREVKEVRIECCSEIRYLWESEAEAGGGQKLKSLSIRDWKKLKSMNELKFFIHLTSFRIDECPSLDSFPFPNQELPNLASLTHLEIKNYTSLDASFPGGLWPPKLCSLTIGGLKKPMSEWGPQSFPTSLGYLHLYGGPYEDVTDFIRLSGLFPSSLTSLRIERFEKLESVSTGLQHLTSLQHLSIVKCPKMMDLPEKLLPSLLSLEITESPNLKTKINIGGSYWPVVSLIPYLWG</sequence>
<evidence type="ECO:0000313" key="2">
    <source>
        <dbReference type="EMBL" id="CAI9262817.1"/>
    </source>
</evidence>
<evidence type="ECO:0000256" key="1">
    <source>
        <dbReference type="ARBA" id="ARBA00022821"/>
    </source>
</evidence>
<gene>
    <name evidence="2" type="ORF">LSALG_LOCUS3537</name>
</gene>
<keyword evidence="1" id="KW-0611">Plant defense</keyword>
<evidence type="ECO:0000313" key="3">
    <source>
        <dbReference type="Proteomes" id="UP001177003"/>
    </source>
</evidence>
<dbReference type="PANTHER" id="PTHR36766">
    <property type="entry name" value="PLANT BROAD-SPECTRUM MILDEW RESISTANCE PROTEIN RPW8"/>
    <property type="match status" value="1"/>
</dbReference>